<dbReference type="InterPro" id="IPR011008">
    <property type="entry name" value="Dimeric_a/b-barrel"/>
</dbReference>
<feature type="region of interest" description="Disordered" evidence="4">
    <location>
        <begin position="89"/>
        <end position="141"/>
    </location>
</feature>
<evidence type="ECO:0000256" key="1">
    <source>
        <dbReference type="ARBA" id="ARBA00009054"/>
    </source>
</evidence>
<dbReference type="SUPFAM" id="SSF51064">
    <property type="entry name" value="Head domain of nucleotide exchange factor GrpE"/>
    <property type="match status" value="1"/>
</dbReference>
<feature type="signal peptide" evidence="5">
    <location>
        <begin position="1"/>
        <end position="23"/>
    </location>
</feature>
<protein>
    <recommendedName>
        <fullName evidence="6">YCII-related domain-containing protein</fullName>
    </recommendedName>
</protein>
<dbReference type="Pfam" id="PF01025">
    <property type="entry name" value="GrpE"/>
    <property type="match status" value="1"/>
</dbReference>
<keyword evidence="5" id="KW-0732">Signal</keyword>
<dbReference type="SUPFAM" id="SSF58014">
    <property type="entry name" value="Coiled-coil domain of nucleotide exchange factor GrpE"/>
    <property type="match status" value="1"/>
</dbReference>
<evidence type="ECO:0000256" key="4">
    <source>
        <dbReference type="SAM" id="MobiDB-lite"/>
    </source>
</evidence>
<reference evidence="7" key="1">
    <citation type="submission" date="2021-01" db="EMBL/GenBank/DDBJ databases">
        <authorList>
            <person name="Corre E."/>
            <person name="Pelletier E."/>
            <person name="Niang G."/>
            <person name="Scheremetjew M."/>
            <person name="Finn R."/>
            <person name="Kale V."/>
            <person name="Holt S."/>
            <person name="Cochrane G."/>
            <person name="Meng A."/>
            <person name="Brown T."/>
            <person name="Cohen L."/>
        </authorList>
    </citation>
    <scope>NUCLEOTIDE SEQUENCE</scope>
    <source>
        <strain evidence="7">CCMP2058</strain>
    </source>
</reference>
<accession>A0A7S0DTJ3</accession>
<keyword evidence="2" id="KW-0143">Chaperone</keyword>
<dbReference type="HAMAP" id="MF_01151">
    <property type="entry name" value="GrpE"/>
    <property type="match status" value="1"/>
</dbReference>
<dbReference type="PRINTS" id="PR00773">
    <property type="entry name" value="GRPEPROTEIN"/>
</dbReference>
<dbReference type="InterPro" id="IPR009012">
    <property type="entry name" value="GrpE_head"/>
</dbReference>
<feature type="domain" description="YCII-related" evidence="6">
    <location>
        <begin position="156"/>
        <end position="236"/>
    </location>
</feature>
<dbReference type="Gene3D" id="3.30.70.1060">
    <property type="entry name" value="Dimeric alpha+beta barrel"/>
    <property type="match status" value="1"/>
</dbReference>
<gene>
    <name evidence="7" type="ORF">LAMO00422_LOCUS23754</name>
</gene>
<evidence type="ECO:0000259" key="6">
    <source>
        <dbReference type="Pfam" id="PF03795"/>
    </source>
</evidence>
<dbReference type="InterPro" id="IPR005545">
    <property type="entry name" value="YCII"/>
</dbReference>
<feature type="chain" id="PRO_5030655095" description="YCII-related domain-containing protein" evidence="5">
    <location>
        <begin position="24"/>
        <end position="421"/>
    </location>
</feature>
<dbReference type="PANTHER" id="PTHR21237:SF40">
    <property type="entry name" value="CELL CYCLE AND APOPTOSIS REGULATOR PROTEIN 2"/>
    <property type="match status" value="1"/>
</dbReference>
<dbReference type="EMBL" id="HBEM01034724">
    <property type="protein sequence ID" value="CAD8464787.1"/>
    <property type="molecule type" value="Transcribed_RNA"/>
</dbReference>
<dbReference type="AlphaFoldDB" id="A0A7S0DTJ3"/>
<dbReference type="InterPro" id="IPR000740">
    <property type="entry name" value="GrpE"/>
</dbReference>
<dbReference type="GO" id="GO:0042803">
    <property type="term" value="F:protein homodimerization activity"/>
    <property type="evidence" value="ECO:0007669"/>
    <property type="project" value="InterPro"/>
</dbReference>
<dbReference type="Pfam" id="PF03795">
    <property type="entry name" value="YCII"/>
    <property type="match status" value="1"/>
</dbReference>
<organism evidence="7">
    <name type="scientific">Amorphochlora amoebiformis</name>
    <dbReference type="NCBI Taxonomy" id="1561963"/>
    <lineage>
        <taxon>Eukaryota</taxon>
        <taxon>Sar</taxon>
        <taxon>Rhizaria</taxon>
        <taxon>Cercozoa</taxon>
        <taxon>Chlorarachniophyceae</taxon>
        <taxon>Amorphochlora</taxon>
    </lineage>
</organism>
<dbReference type="SUPFAM" id="SSF54909">
    <property type="entry name" value="Dimeric alpha+beta barrel"/>
    <property type="match status" value="1"/>
</dbReference>
<dbReference type="PANTHER" id="PTHR21237">
    <property type="entry name" value="GRPE PROTEIN"/>
    <property type="match status" value="1"/>
</dbReference>
<dbReference type="GO" id="GO:0006457">
    <property type="term" value="P:protein folding"/>
    <property type="evidence" value="ECO:0007669"/>
    <property type="project" value="InterPro"/>
</dbReference>
<dbReference type="CDD" id="cd00446">
    <property type="entry name" value="GrpE"/>
    <property type="match status" value="1"/>
</dbReference>
<evidence type="ECO:0000313" key="7">
    <source>
        <dbReference type="EMBL" id="CAD8464787.1"/>
    </source>
</evidence>
<dbReference type="Gene3D" id="3.90.20.20">
    <property type="match status" value="1"/>
</dbReference>
<dbReference type="Gene3D" id="2.30.22.10">
    <property type="entry name" value="Head domain of nucleotide exchange factor GrpE"/>
    <property type="match status" value="1"/>
</dbReference>
<comment type="similarity">
    <text evidence="1 3">Belongs to the GrpE family.</text>
</comment>
<dbReference type="GO" id="GO:0000774">
    <property type="term" value="F:adenyl-nucleotide exchange factor activity"/>
    <property type="evidence" value="ECO:0007669"/>
    <property type="project" value="InterPro"/>
</dbReference>
<dbReference type="GO" id="GO:0051082">
    <property type="term" value="F:unfolded protein binding"/>
    <property type="evidence" value="ECO:0007669"/>
    <property type="project" value="TreeGrafter"/>
</dbReference>
<evidence type="ECO:0000256" key="3">
    <source>
        <dbReference type="RuleBase" id="RU004478"/>
    </source>
</evidence>
<evidence type="ECO:0000256" key="5">
    <source>
        <dbReference type="SAM" id="SignalP"/>
    </source>
</evidence>
<dbReference type="InterPro" id="IPR013805">
    <property type="entry name" value="GrpE_CC"/>
</dbReference>
<name>A0A7S0DTJ3_9EUKA</name>
<proteinExistence type="inferred from homology"/>
<sequence length="421" mass="45553">MSGLITIAIVALSVGSMVSMMSGSGLDLMGSGIGVGIRSSIRPTSMASRTSWRSMNVAGKRGCDVEALRGTIQRGSAFSFRKPSRISMFAESPEDAKVDTQIISTEDETQKPGARGEGGQAESEAGGESESDSASEQSAPLPSQRLFAVIEMAESANAVPSALEDSPSLKEEQDAYLKDLMEKGLIVSSGSFESQEALTGVWIVKADSLDSALKIRDNSPYWKSGIIPNTIVRQWNAVGELLTTDTSDKLDEAVNELNQLKDIRAAEAAKAEQYAAQVAKVQDAYTRVMNDFQAYKKRSDKEKEMAKTDGKGAALRKLLGMIDNFAYIFDAVDPQTDGEKEIDFAYRSLYDQMIDIFKTEGLEEIGAVGEQFDFEYHEAVESIPTSEHPDGTILKVTRPGFKIDGKLVRAAHVEVASNPDG</sequence>
<evidence type="ECO:0000256" key="2">
    <source>
        <dbReference type="ARBA" id="ARBA00023186"/>
    </source>
</evidence>
<dbReference type="GO" id="GO:0051087">
    <property type="term" value="F:protein-folding chaperone binding"/>
    <property type="evidence" value="ECO:0007669"/>
    <property type="project" value="InterPro"/>
</dbReference>